<reference evidence="1 2" key="1">
    <citation type="submission" date="2020-05" db="EMBL/GenBank/DDBJ databases">
        <authorList>
            <person name="Campoy J."/>
            <person name="Schneeberger K."/>
            <person name="Spophaly S."/>
        </authorList>
    </citation>
    <scope>NUCLEOTIDE SEQUENCE [LARGE SCALE GENOMIC DNA]</scope>
    <source>
        <strain evidence="1">PruArmRojPasFocal</strain>
    </source>
</reference>
<evidence type="ECO:0000313" key="1">
    <source>
        <dbReference type="EMBL" id="CAB4290426.1"/>
    </source>
</evidence>
<organism evidence="1 2">
    <name type="scientific">Prunus armeniaca</name>
    <name type="common">Apricot</name>
    <name type="synonym">Armeniaca vulgaris</name>
    <dbReference type="NCBI Taxonomy" id="36596"/>
    <lineage>
        <taxon>Eukaryota</taxon>
        <taxon>Viridiplantae</taxon>
        <taxon>Streptophyta</taxon>
        <taxon>Embryophyta</taxon>
        <taxon>Tracheophyta</taxon>
        <taxon>Spermatophyta</taxon>
        <taxon>Magnoliopsida</taxon>
        <taxon>eudicotyledons</taxon>
        <taxon>Gunneridae</taxon>
        <taxon>Pentapetalae</taxon>
        <taxon>rosids</taxon>
        <taxon>fabids</taxon>
        <taxon>Rosales</taxon>
        <taxon>Rosaceae</taxon>
        <taxon>Amygdaloideae</taxon>
        <taxon>Amygdaleae</taxon>
        <taxon>Prunus</taxon>
    </lineage>
</organism>
<accession>A0A6J5VN44</accession>
<sequence>MSRVQANVNQLRRDGEQISDTRIVEKILHSLYSKFEYIVVAIEESKDLDTMTVDQLSGSLKAHDERLKKKTQEPVVEKVLQTKLT</sequence>
<evidence type="ECO:0000313" key="2">
    <source>
        <dbReference type="Proteomes" id="UP000507222"/>
    </source>
</evidence>
<dbReference type="PANTHER" id="PTHR35317:SF28">
    <property type="entry name" value="ZINC FINGER, CCHC-TYPE, RIBONUCLEASE H-LIKE DOMAIN, GAG-PRE-INTEGRASE DOMAIN PROTEIN-RELATED"/>
    <property type="match status" value="1"/>
</dbReference>
<dbReference type="AlphaFoldDB" id="A0A6J5VN44"/>
<name>A0A6J5VN44_PRUAR</name>
<dbReference type="PANTHER" id="PTHR35317">
    <property type="entry name" value="OS04G0629600 PROTEIN"/>
    <property type="match status" value="1"/>
</dbReference>
<dbReference type="Pfam" id="PF14223">
    <property type="entry name" value="Retrotran_gag_2"/>
    <property type="match status" value="1"/>
</dbReference>
<dbReference type="EMBL" id="CAEKDK010000008">
    <property type="protein sequence ID" value="CAB4290426.1"/>
    <property type="molecule type" value="Genomic_DNA"/>
</dbReference>
<proteinExistence type="predicted"/>
<protein>
    <recommendedName>
        <fullName evidence="3">Retrovirus-related Pol polyprotein from transposon TNT 1-94</fullName>
    </recommendedName>
</protein>
<dbReference type="Proteomes" id="UP000507222">
    <property type="component" value="Unassembled WGS sequence"/>
</dbReference>
<evidence type="ECO:0008006" key="3">
    <source>
        <dbReference type="Google" id="ProtNLM"/>
    </source>
</evidence>
<gene>
    <name evidence="1" type="ORF">CURHAP_LOCUS50426</name>
</gene>